<evidence type="ECO:0000313" key="2">
    <source>
        <dbReference type="EMBL" id="GFA39873.1"/>
    </source>
</evidence>
<sequence>KLGHPVRLHNAHGAHDSLPLSSTKIRKPLIDLPYGGHRSTLSGTDTSIHSGDGKGNDGEGIWGSRDDSRVSADAGGDNEGSAAATTAMSASVEADINVWVRTNVLALRSLGNVVESVGARCFSSSSSSLEASSSSLSSASSLEDSYSSSSSPLSTHSQLRFDFSRFRLIGIRPGFITYVLLAFESCRFTPQTPLPRPNLEDSGVDQFRFWKIIEVF</sequence>
<protein>
    <submittedName>
        <fullName evidence="2">Uncharacterized protein</fullName>
    </submittedName>
</protein>
<feature type="non-terminal residue" evidence="2">
    <location>
        <position position="1"/>
    </location>
</feature>
<dbReference type="EMBL" id="BKCJ010417220">
    <property type="protein sequence ID" value="GFA39873.1"/>
    <property type="molecule type" value="Genomic_DNA"/>
</dbReference>
<comment type="caution">
    <text evidence="2">The sequence shown here is derived from an EMBL/GenBank/DDBJ whole genome shotgun (WGS) entry which is preliminary data.</text>
</comment>
<accession>A0A699JL31</accession>
<organism evidence="2">
    <name type="scientific">Tanacetum cinerariifolium</name>
    <name type="common">Dalmatian daisy</name>
    <name type="synonym">Chrysanthemum cinerariifolium</name>
    <dbReference type="NCBI Taxonomy" id="118510"/>
    <lineage>
        <taxon>Eukaryota</taxon>
        <taxon>Viridiplantae</taxon>
        <taxon>Streptophyta</taxon>
        <taxon>Embryophyta</taxon>
        <taxon>Tracheophyta</taxon>
        <taxon>Spermatophyta</taxon>
        <taxon>Magnoliopsida</taxon>
        <taxon>eudicotyledons</taxon>
        <taxon>Gunneridae</taxon>
        <taxon>Pentapetalae</taxon>
        <taxon>asterids</taxon>
        <taxon>campanulids</taxon>
        <taxon>Asterales</taxon>
        <taxon>Asteraceae</taxon>
        <taxon>Asteroideae</taxon>
        <taxon>Anthemideae</taxon>
        <taxon>Anthemidinae</taxon>
        <taxon>Tanacetum</taxon>
    </lineage>
</organism>
<reference evidence="2" key="1">
    <citation type="journal article" date="2019" name="Sci. Rep.">
        <title>Draft genome of Tanacetum cinerariifolium, the natural source of mosquito coil.</title>
        <authorList>
            <person name="Yamashiro T."/>
            <person name="Shiraishi A."/>
            <person name="Satake H."/>
            <person name="Nakayama K."/>
        </authorList>
    </citation>
    <scope>NUCLEOTIDE SEQUENCE</scope>
</reference>
<evidence type="ECO:0000256" key="1">
    <source>
        <dbReference type="SAM" id="MobiDB-lite"/>
    </source>
</evidence>
<proteinExistence type="predicted"/>
<gene>
    <name evidence="2" type="ORF">Tci_611845</name>
</gene>
<feature type="compositionally biased region" description="Polar residues" evidence="1">
    <location>
        <begin position="39"/>
        <end position="49"/>
    </location>
</feature>
<feature type="region of interest" description="Disordered" evidence="1">
    <location>
        <begin position="36"/>
        <end position="82"/>
    </location>
</feature>
<name>A0A699JL31_TANCI</name>
<dbReference type="AlphaFoldDB" id="A0A699JL31"/>
<feature type="compositionally biased region" description="Basic residues" evidence="1">
    <location>
        <begin position="1"/>
        <end position="12"/>
    </location>
</feature>
<feature type="region of interest" description="Disordered" evidence="1">
    <location>
        <begin position="1"/>
        <end position="20"/>
    </location>
</feature>